<gene>
    <name evidence="2" type="ORF">NVIE_027000</name>
</gene>
<proteinExistence type="predicted"/>
<dbReference type="OrthoDB" id="378124at2157"/>
<dbReference type="EMBL" id="CP007536">
    <property type="protein sequence ID" value="AIC16972.1"/>
    <property type="molecule type" value="Genomic_DNA"/>
</dbReference>
<name>A0A060HVB2_9ARCH</name>
<feature type="domain" description="PepSY" evidence="1">
    <location>
        <begin position="166"/>
        <end position="219"/>
    </location>
</feature>
<reference evidence="2 3" key="1">
    <citation type="journal article" date="2014" name="Int. J. Syst. Evol. Microbiol.">
        <title>Nitrososphaera viennensis gen. nov., sp. nov., an aerobic and mesophilic, ammonia-oxidizing archaeon from soil and a member of the archaeal phylum Thaumarchaeota.</title>
        <authorList>
            <person name="Stieglmeier M."/>
            <person name="Klingl A."/>
            <person name="Alves R.J."/>
            <person name="Rittmann S.K."/>
            <person name="Melcher M."/>
            <person name="Leisch N."/>
            <person name="Schleper C."/>
        </authorList>
    </citation>
    <scope>NUCLEOTIDE SEQUENCE [LARGE SCALE GENOMIC DNA]</scope>
    <source>
        <strain evidence="2">EN76</strain>
    </source>
</reference>
<dbReference type="Gene3D" id="3.10.450.40">
    <property type="match status" value="1"/>
</dbReference>
<accession>A0A060HVB2</accession>
<evidence type="ECO:0000259" key="1">
    <source>
        <dbReference type="Pfam" id="PF03413"/>
    </source>
</evidence>
<dbReference type="AlphaFoldDB" id="A0A060HVB2"/>
<protein>
    <recommendedName>
        <fullName evidence="1">PepSY domain-containing protein</fullName>
    </recommendedName>
</protein>
<dbReference type="KEGG" id="nvn:NVIE_027000"/>
<organism evidence="2 3">
    <name type="scientific">Nitrososphaera viennensis EN76</name>
    <dbReference type="NCBI Taxonomy" id="926571"/>
    <lineage>
        <taxon>Archaea</taxon>
        <taxon>Nitrososphaerota</taxon>
        <taxon>Nitrososphaeria</taxon>
        <taxon>Nitrososphaerales</taxon>
        <taxon>Nitrososphaeraceae</taxon>
        <taxon>Nitrososphaera</taxon>
    </lineage>
</organism>
<dbReference type="GeneID" id="74947937"/>
<dbReference type="InterPro" id="IPR025711">
    <property type="entry name" value="PepSY"/>
</dbReference>
<dbReference type="Pfam" id="PF03413">
    <property type="entry name" value="PepSY"/>
    <property type="match status" value="2"/>
</dbReference>
<evidence type="ECO:0000313" key="3">
    <source>
        <dbReference type="Proteomes" id="UP000027093"/>
    </source>
</evidence>
<keyword evidence="3" id="KW-1185">Reference proteome</keyword>
<evidence type="ECO:0000313" key="2">
    <source>
        <dbReference type="EMBL" id="AIC16972.1"/>
    </source>
</evidence>
<feature type="domain" description="PepSY" evidence="1">
    <location>
        <begin position="82"/>
        <end position="136"/>
    </location>
</feature>
<dbReference type="HOGENOM" id="CLU_102442_0_0_2"/>
<dbReference type="RefSeq" id="WP_075055624.1">
    <property type="nucleotide sequence ID" value="NZ_CP007536.1"/>
</dbReference>
<dbReference type="Proteomes" id="UP000027093">
    <property type="component" value="Chromosome"/>
</dbReference>
<dbReference type="STRING" id="926571.NVIE_027000"/>
<sequence length="236" mass="23905">MSSLTGNKKLFIPALLAVGFAVASLGTTAVVVMMPLASAQVPPASPEGGNATQTSLQITGSINAQQAAKDFLNENLNATFVDASDIAENQVVNGTVILGHLDVVQGYLVYNTTVANIGNDTAYSVIIDPSSGIVLAISEGTPLGTIGGQGGKEFLDSGNATATLVDAADVAEGQFVNGTAIAGSFEIMQGNPVYNITVIDVNNGMLFQVVVDPRTGNVLTTSEGAPMGDLGIGGVF</sequence>